<proteinExistence type="predicted"/>
<organism evidence="2 3">
    <name type="scientific">Colletotrichum godetiae</name>
    <dbReference type="NCBI Taxonomy" id="1209918"/>
    <lineage>
        <taxon>Eukaryota</taxon>
        <taxon>Fungi</taxon>
        <taxon>Dikarya</taxon>
        <taxon>Ascomycota</taxon>
        <taxon>Pezizomycotina</taxon>
        <taxon>Sordariomycetes</taxon>
        <taxon>Hypocreomycetidae</taxon>
        <taxon>Glomerellales</taxon>
        <taxon>Glomerellaceae</taxon>
        <taxon>Colletotrichum</taxon>
        <taxon>Colletotrichum acutatum species complex</taxon>
    </lineage>
</organism>
<protein>
    <submittedName>
        <fullName evidence="2">Uncharacterized protein</fullName>
    </submittedName>
</protein>
<dbReference type="EMBL" id="JAHMHR010000036">
    <property type="protein sequence ID" value="KAK1672721.1"/>
    <property type="molecule type" value="Genomic_DNA"/>
</dbReference>
<evidence type="ECO:0000313" key="2">
    <source>
        <dbReference type="EMBL" id="KAK1672721.1"/>
    </source>
</evidence>
<evidence type="ECO:0000256" key="1">
    <source>
        <dbReference type="SAM" id="MobiDB-lite"/>
    </source>
</evidence>
<name>A0AAJ0AJ86_9PEZI</name>
<dbReference type="RefSeq" id="XP_060426724.1">
    <property type="nucleotide sequence ID" value="XM_060572702.1"/>
</dbReference>
<dbReference type="GeneID" id="85457228"/>
<dbReference type="Proteomes" id="UP001224890">
    <property type="component" value="Unassembled WGS sequence"/>
</dbReference>
<feature type="region of interest" description="Disordered" evidence="1">
    <location>
        <begin position="60"/>
        <end position="80"/>
    </location>
</feature>
<sequence>MGPGHASQPQTSPANNKGVAAKSVAATCSEVSTPVCGVKGDGCGTSTSWSTTAAKENVQLSSSNNAGNQGQDPWLVPGSDDRSLVSTLIRPGRLARMGKYGGGISQLQCIKDFEVSGPLVAGGNKDIESFGVEPGRPCGSDIYLSLSVCVSVCLASTLTGWMDDMIVRPNRADHDSN</sequence>
<comment type="caution">
    <text evidence="2">The sequence shown here is derived from an EMBL/GenBank/DDBJ whole genome shotgun (WGS) entry which is preliminary data.</text>
</comment>
<dbReference type="AlphaFoldDB" id="A0AAJ0AJ86"/>
<keyword evidence="3" id="KW-1185">Reference proteome</keyword>
<feature type="region of interest" description="Disordered" evidence="1">
    <location>
        <begin position="1"/>
        <end position="23"/>
    </location>
</feature>
<feature type="compositionally biased region" description="Polar residues" evidence="1">
    <location>
        <begin position="60"/>
        <end position="71"/>
    </location>
</feature>
<evidence type="ECO:0000313" key="3">
    <source>
        <dbReference type="Proteomes" id="UP001224890"/>
    </source>
</evidence>
<gene>
    <name evidence="2" type="ORF">BDP55DRAFT_634730</name>
</gene>
<accession>A0AAJ0AJ86</accession>
<reference evidence="2" key="1">
    <citation type="submission" date="2021-06" db="EMBL/GenBank/DDBJ databases">
        <title>Comparative genomics, transcriptomics and evolutionary studies reveal genomic signatures of adaptation to plant cell wall in hemibiotrophic fungi.</title>
        <authorList>
            <consortium name="DOE Joint Genome Institute"/>
            <person name="Baroncelli R."/>
            <person name="Diaz J.F."/>
            <person name="Benocci T."/>
            <person name="Peng M."/>
            <person name="Battaglia E."/>
            <person name="Haridas S."/>
            <person name="Andreopoulos W."/>
            <person name="Labutti K."/>
            <person name="Pangilinan J."/>
            <person name="Floch G.L."/>
            <person name="Makela M.R."/>
            <person name="Henrissat B."/>
            <person name="Grigoriev I.V."/>
            <person name="Crouch J.A."/>
            <person name="De Vries R.P."/>
            <person name="Sukno S.A."/>
            <person name="Thon M.R."/>
        </authorList>
    </citation>
    <scope>NUCLEOTIDE SEQUENCE</scope>
    <source>
        <strain evidence="2">CBS 193.32</strain>
    </source>
</reference>